<dbReference type="GO" id="GO:0016787">
    <property type="term" value="F:hydrolase activity"/>
    <property type="evidence" value="ECO:0007669"/>
    <property type="project" value="UniProtKB-KW"/>
</dbReference>
<sequence>MIRKFPNLKVGKMITVQAYKYNGQLYRQWNKAKVLYNNQNHIVLILFKTKVTESSGKGWVYREPVIWFFSKKNMFNGLILLKKNGHYTYINLASTPIFEDETLKFVDYDLDVKCYPHKDLKIVDRDEFFTNSKKFKYPQSLKNAVYKNLSVLTEMYNNYQYFFNDKIIEYYLKKAIEDKIINFNFNEIKQKKQK</sequence>
<dbReference type="EMBL" id="CP017813">
    <property type="protein sequence ID" value="APJ38357.1"/>
    <property type="molecule type" value="Genomic_DNA"/>
</dbReference>
<proteinExistence type="predicted"/>
<dbReference type="STRING" id="48003.BLA55_01565"/>
<evidence type="ECO:0000256" key="3">
    <source>
        <dbReference type="ARBA" id="ARBA00022842"/>
    </source>
</evidence>
<dbReference type="PANTHER" id="PTHR39159:SF1">
    <property type="entry name" value="UPF0374 PROTEIN YGAC"/>
    <property type="match status" value="1"/>
</dbReference>
<dbReference type="SUPFAM" id="SSF159234">
    <property type="entry name" value="FomD-like"/>
    <property type="match status" value="1"/>
</dbReference>
<dbReference type="InterPro" id="IPR035930">
    <property type="entry name" value="FomD-like_sf"/>
</dbReference>
<keyword evidence="6" id="KW-1185">Reference proteome</keyword>
<evidence type="ECO:0000256" key="2">
    <source>
        <dbReference type="ARBA" id="ARBA00022801"/>
    </source>
</evidence>
<feature type="domain" description="DUF402" evidence="4">
    <location>
        <begin position="22"/>
        <end position="160"/>
    </location>
</feature>
<evidence type="ECO:0000259" key="4">
    <source>
        <dbReference type="Pfam" id="PF04167"/>
    </source>
</evidence>
<dbReference type="OrthoDB" id="1645325at2"/>
<keyword evidence="3" id="KW-0460">Magnesium</keyword>
<dbReference type="Gene3D" id="2.40.380.10">
    <property type="entry name" value="FomD-like"/>
    <property type="match status" value="1"/>
</dbReference>
<dbReference type="PIRSF" id="PIRSF028345">
    <property type="entry name" value="UCP028345"/>
    <property type="match status" value="1"/>
</dbReference>
<organism evidence="5 6">
    <name type="scientific">Mycoplasmopsis pullorum</name>
    <dbReference type="NCBI Taxonomy" id="48003"/>
    <lineage>
        <taxon>Bacteria</taxon>
        <taxon>Bacillati</taxon>
        <taxon>Mycoplasmatota</taxon>
        <taxon>Mycoplasmoidales</taxon>
        <taxon>Metamycoplasmataceae</taxon>
        <taxon>Mycoplasmopsis</taxon>
    </lineage>
</organism>
<gene>
    <name evidence="5" type="ORF">BLA55_01565</name>
</gene>
<keyword evidence="2" id="KW-0378">Hydrolase</keyword>
<dbReference type="InterPro" id="IPR007295">
    <property type="entry name" value="DUF402"/>
</dbReference>
<dbReference type="Proteomes" id="UP000184322">
    <property type="component" value="Chromosome"/>
</dbReference>
<dbReference type="KEGG" id="mpul:BLA55_01565"/>
<dbReference type="InterPro" id="IPR050212">
    <property type="entry name" value="Ntdp-like"/>
</dbReference>
<evidence type="ECO:0000256" key="1">
    <source>
        <dbReference type="ARBA" id="ARBA00022723"/>
    </source>
</evidence>
<accession>A0A1L4FRV9</accession>
<name>A0A1L4FRV9_9BACT</name>
<reference evidence="6" key="1">
    <citation type="submission" date="2016-10" db="EMBL/GenBank/DDBJ databases">
        <authorList>
            <person name="Beylefeld A."/>
            <person name="Abolnik C."/>
        </authorList>
    </citation>
    <scope>NUCLEOTIDE SEQUENCE [LARGE SCALE GENOMIC DNA]</scope>
    <source>
        <strain evidence="6">B359_6</strain>
    </source>
</reference>
<evidence type="ECO:0000313" key="5">
    <source>
        <dbReference type="EMBL" id="APJ38357.1"/>
    </source>
</evidence>
<dbReference type="InterPro" id="IPR016882">
    <property type="entry name" value="SA1684"/>
</dbReference>
<dbReference type="PANTHER" id="PTHR39159">
    <property type="match status" value="1"/>
</dbReference>
<dbReference type="AlphaFoldDB" id="A0A1L4FRV9"/>
<keyword evidence="1" id="KW-0479">Metal-binding</keyword>
<protein>
    <submittedName>
        <fullName evidence="5">Rnase g and e associated domain containing protein</fullName>
    </submittedName>
</protein>
<dbReference type="Pfam" id="PF04167">
    <property type="entry name" value="DUF402"/>
    <property type="match status" value="1"/>
</dbReference>
<dbReference type="GO" id="GO:0046872">
    <property type="term" value="F:metal ion binding"/>
    <property type="evidence" value="ECO:0007669"/>
    <property type="project" value="UniProtKB-KW"/>
</dbReference>
<evidence type="ECO:0000313" key="6">
    <source>
        <dbReference type="Proteomes" id="UP000184322"/>
    </source>
</evidence>
<dbReference type="RefSeq" id="WP_073372360.1">
    <property type="nucleotide sequence ID" value="NZ_CP017813.1"/>
</dbReference>